<dbReference type="PANTHER" id="PTHR43399">
    <property type="entry name" value="SUBTILISIN-RELATED"/>
    <property type="match status" value="1"/>
</dbReference>
<dbReference type="HOGENOM" id="CLU_011786_1_0_11"/>
<evidence type="ECO:0000256" key="6">
    <source>
        <dbReference type="SAM" id="MobiDB-lite"/>
    </source>
</evidence>
<reference evidence="8 9" key="1">
    <citation type="submission" date="2010-10" db="EMBL/GenBank/DDBJ databases">
        <title>Complete sequence of Frankia sp. EuI1c.</title>
        <authorList>
            <consortium name="US DOE Joint Genome Institute"/>
            <person name="Lucas S."/>
            <person name="Copeland A."/>
            <person name="Lapidus A."/>
            <person name="Cheng J.-F."/>
            <person name="Bruce D."/>
            <person name="Goodwin L."/>
            <person name="Pitluck S."/>
            <person name="Chertkov O."/>
            <person name="Detter J.C."/>
            <person name="Han C."/>
            <person name="Tapia R."/>
            <person name="Land M."/>
            <person name="Hauser L."/>
            <person name="Jeffries C."/>
            <person name="Kyrpides N."/>
            <person name="Ivanova N."/>
            <person name="Mikhailova N."/>
            <person name="Beauchemin N."/>
            <person name="Sen A."/>
            <person name="Sur S.A."/>
            <person name="Gtari M."/>
            <person name="Wall L."/>
            <person name="Tisa L."/>
            <person name="Woyke T."/>
        </authorList>
    </citation>
    <scope>NUCLEOTIDE SEQUENCE [LARGE SCALE GENOMIC DNA]</scope>
    <source>
        <strain evidence="9">DSM 45817 / CECT 9037 / EuI1c</strain>
    </source>
</reference>
<evidence type="ECO:0000256" key="2">
    <source>
        <dbReference type="ARBA" id="ARBA00022670"/>
    </source>
</evidence>
<dbReference type="STRING" id="298654.FraEuI1c_4644"/>
<sequence>MPARPGGANRLAARPATRGGTMTEPSRPLTVTVNGHTFDPVAGPPAPVPDDAFGGAAGAGVRLIVQVHQPLRRAERDRLRDELGLALTDYLPELAYVESIPAASVARVAADPLVRAVTPFAPAFRLSTGIGTRTFRTDAARGRTGPRLEAVLFGDADPDTALAAVREHGGGDAVVLDERAHGGAVKIRFTMASDDLAALATIDDIRWLDEVGEAKHDATETPALPGPAAVPVELARGWAAPLWDAGLHGEGQIIGMMDSPVDLGHCFFADAANPVGPLHRKVVGFRDAAGGPPGRHGTFVAGIAAGDDPAAPGGHPDRGVAWAARLTFGNADDIESTGVLGYLGAAAADGARVHTNSWHDEPTPQYNQLAADLDAFAWHNEDHLILGSSGNTGEAMGPPGTAKNALSVSASRGGALDGFGDGTTGPSEDGRHKPELVAPGCSIRSAAVGSGCAVKLDRVVFGSAGPICATSWATPAVAGLAALARQYYVDGYHPSGTPSPPDALVPSGALLKATLLAGCVDLTSPATYPSDTTGWGRVRLENVLALPGSGRRPRVWDRRNADGIATGESTEHPVDVAGPGEPLTITLVWTEPPGAAGAPVAAVNVLELTALPPDGGPALRANVFAGGFSVPGDATDRLNNVRRVLVRAPAAGRWTVVVSGVAVNVGDPGQGYALVAAGDLS</sequence>
<dbReference type="InterPro" id="IPR034058">
    <property type="entry name" value="TagA/B/C/D_pept_dom"/>
</dbReference>
<accession>E3IY39</accession>
<dbReference type="Pfam" id="PF00082">
    <property type="entry name" value="Peptidase_S8"/>
    <property type="match status" value="1"/>
</dbReference>
<gene>
    <name evidence="8" type="ordered locus">FraEuI1c_4644</name>
</gene>
<dbReference type="InterPro" id="IPR022398">
    <property type="entry name" value="Peptidase_S8_His-AS"/>
</dbReference>
<dbReference type="GO" id="GO:0006508">
    <property type="term" value="P:proteolysis"/>
    <property type="evidence" value="ECO:0007669"/>
    <property type="project" value="UniProtKB-KW"/>
</dbReference>
<protein>
    <submittedName>
        <fullName evidence="8">Peptidase S8 and S53 subtilisin kexin sedolisin</fullName>
    </submittedName>
</protein>
<dbReference type="InterPro" id="IPR015500">
    <property type="entry name" value="Peptidase_S8_subtilisin-rel"/>
</dbReference>
<dbReference type="Gene3D" id="3.40.50.200">
    <property type="entry name" value="Peptidase S8/S53 domain"/>
    <property type="match status" value="1"/>
</dbReference>
<dbReference type="PRINTS" id="PR00723">
    <property type="entry name" value="SUBTILISIN"/>
</dbReference>
<dbReference type="InterPro" id="IPR000209">
    <property type="entry name" value="Peptidase_S8/S53_dom"/>
</dbReference>
<organism evidence="8 9">
    <name type="scientific">Pseudofrankia inefficax (strain DSM 45817 / CECT 9037 / DDB 130130 / EuI1c)</name>
    <name type="common">Frankia inefficax</name>
    <dbReference type="NCBI Taxonomy" id="298654"/>
    <lineage>
        <taxon>Bacteria</taxon>
        <taxon>Bacillati</taxon>
        <taxon>Actinomycetota</taxon>
        <taxon>Actinomycetes</taxon>
        <taxon>Frankiales</taxon>
        <taxon>Frankiaceae</taxon>
        <taxon>Pseudofrankia</taxon>
    </lineage>
</organism>
<evidence type="ECO:0000256" key="4">
    <source>
        <dbReference type="ARBA" id="ARBA00022825"/>
    </source>
</evidence>
<dbReference type="InterPro" id="IPR036852">
    <property type="entry name" value="Peptidase_S8/S53_dom_sf"/>
</dbReference>
<keyword evidence="4 5" id="KW-0720">Serine protease</keyword>
<feature type="domain" description="Peptidase S8/S53" evidence="7">
    <location>
        <begin position="249"/>
        <end position="490"/>
    </location>
</feature>
<comment type="similarity">
    <text evidence="1 5">Belongs to the peptidase S8 family.</text>
</comment>
<dbReference type="PROSITE" id="PS51892">
    <property type="entry name" value="SUBTILASE"/>
    <property type="match status" value="1"/>
</dbReference>
<dbReference type="PROSITE" id="PS00137">
    <property type="entry name" value="SUBTILASE_HIS"/>
    <property type="match status" value="1"/>
</dbReference>
<dbReference type="InterPro" id="IPR051048">
    <property type="entry name" value="Peptidase_S8/S53_subtilisin"/>
</dbReference>
<dbReference type="PANTHER" id="PTHR43399:SF4">
    <property type="entry name" value="CELL WALL-ASSOCIATED PROTEASE"/>
    <property type="match status" value="1"/>
</dbReference>
<keyword evidence="9" id="KW-1185">Reference proteome</keyword>
<name>E3IY39_PSEI1</name>
<feature type="active site" description="Charge relay system" evidence="5">
    <location>
        <position position="471"/>
    </location>
</feature>
<evidence type="ECO:0000313" key="9">
    <source>
        <dbReference type="Proteomes" id="UP000002484"/>
    </source>
</evidence>
<dbReference type="GO" id="GO:0004252">
    <property type="term" value="F:serine-type endopeptidase activity"/>
    <property type="evidence" value="ECO:0007669"/>
    <property type="project" value="UniProtKB-UniRule"/>
</dbReference>
<dbReference type="KEGG" id="fri:FraEuI1c_4644"/>
<dbReference type="eggNOG" id="COG1404">
    <property type="taxonomic scope" value="Bacteria"/>
</dbReference>
<dbReference type="InterPro" id="IPR008979">
    <property type="entry name" value="Galactose-bd-like_sf"/>
</dbReference>
<proteinExistence type="inferred from homology"/>
<dbReference type="InParanoid" id="E3IY39"/>
<dbReference type="EMBL" id="CP002299">
    <property type="protein sequence ID" value="ADP82637.1"/>
    <property type="molecule type" value="Genomic_DNA"/>
</dbReference>
<dbReference type="SUPFAM" id="SSF52743">
    <property type="entry name" value="Subtilisin-like"/>
    <property type="match status" value="1"/>
</dbReference>
<dbReference type="CDD" id="cd04842">
    <property type="entry name" value="Peptidases_S8_Kp43_protease"/>
    <property type="match status" value="1"/>
</dbReference>
<evidence type="ECO:0000313" key="8">
    <source>
        <dbReference type="EMBL" id="ADP82637.1"/>
    </source>
</evidence>
<dbReference type="Proteomes" id="UP000002484">
    <property type="component" value="Chromosome"/>
</dbReference>
<feature type="active site" description="Charge relay system" evidence="5">
    <location>
        <position position="296"/>
    </location>
</feature>
<dbReference type="SUPFAM" id="SSF49785">
    <property type="entry name" value="Galactose-binding domain-like"/>
    <property type="match status" value="1"/>
</dbReference>
<feature type="active site" description="Charge relay system" evidence="5">
    <location>
        <position position="258"/>
    </location>
</feature>
<evidence type="ECO:0000256" key="1">
    <source>
        <dbReference type="ARBA" id="ARBA00011073"/>
    </source>
</evidence>
<dbReference type="AlphaFoldDB" id="E3IY39"/>
<dbReference type="Gene3D" id="2.60.120.380">
    <property type="match status" value="1"/>
</dbReference>
<keyword evidence="2 5" id="KW-0645">Protease</keyword>
<evidence type="ECO:0000259" key="7">
    <source>
        <dbReference type="Pfam" id="PF00082"/>
    </source>
</evidence>
<evidence type="ECO:0000256" key="5">
    <source>
        <dbReference type="PROSITE-ProRule" id="PRU01240"/>
    </source>
</evidence>
<feature type="region of interest" description="Disordered" evidence="6">
    <location>
        <begin position="1"/>
        <end position="28"/>
    </location>
</feature>
<evidence type="ECO:0000256" key="3">
    <source>
        <dbReference type="ARBA" id="ARBA00022801"/>
    </source>
</evidence>
<keyword evidence="3 5" id="KW-0378">Hydrolase</keyword>